<organism evidence="1 2">
    <name type="scientific">Campylobacter gastrosuis</name>
    <dbReference type="NCBI Taxonomy" id="2974576"/>
    <lineage>
        <taxon>Bacteria</taxon>
        <taxon>Pseudomonadati</taxon>
        <taxon>Campylobacterota</taxon>
        <taxon>Epsilonproteobacteria</taxon>
        <taxon>Campylobacterales</taxon>
        <taxon>Campylobacteraceae</taxon>
        <taxon>Campylobacter</taxon>
    </lineage>
</organism>
<dbReference type="RefSeq" id="WP_284936819.1">
    <property type="nucleotide sequence ID" value="NZ_JANURM010000002.1"/>
</dbReference>
<evidence type="ECO:0000313" key="2">
    <source>
        <dbReference type="Proteomes" id="UP001173801"/>
    </source>
</evidence>
<proteinExistence type="predicted"/>
<protein>
    <submittedName>
        <fullName evidence="1">DUF1833 family protein</fullName>
    </submittedName>
</protein>
<dbReference type="Pfam" id="PF05100">
    <property type="entry name" value="Phage_tail_L"/>
    <property type="match status" value="1"/>
</dbReference>
<reference evidence="1" key="2">
    <citation type="journal article" date="2023" name="Microorganisms">
        <title>Isolation and Genomic Characteristics of Cat-Borne Campylobacter felis sp. nov. and Sheep-Borne Campylobacter ovis sp. nov.</title>
        <authorList>
            <person name="Wang H."/>
            <person name="Li Y."/>
            <person name="Gu Y."/>
            <person name="Zhou G."/>
            <person name="Chen X."/>
            <person name="Zhang X."/>
            <person name="Shao Z."/>
            <person name="Zhang J."/>
            <person name="Zhang M."/>
        </authorList>
    </citation>
    <scope>NUCLEOTIDE SEQUENCE</scope>
    <source>
        <strain evidence="1">PS10</strain>
    </source>
</reference>
<dbReference type="Proteomes" id="UP001173801">
    <property type="component" value="Unassembled WGS sequence"/>
</dbReference>
<reference evidence="1" key="1">
    <citation type="submission" date="2022-08" db="EMBL/GenBank/DDBJ databases">
        <authorList>
            <person name="Wang H."/>
        </authorList>
    </citation>
    <scope>NUCLEOTIDE SEQUENCE</scope>
    <source>
        <strain evidence="1">PS10</strain>
    </source>
</reference>
<dbReference type="EMBL" id="JANURM010000002">
    <property type="protein sequence ID" value="MDL0088167.1"/>
    <property type="molecule type" value="Genomic_DNA"/>
</dbReference>
<keyword evidence="2" id="KW-1185">Reference proteome</keyword>
<evidence type="ECO:0000313" key="1">
    <source>
        <dbReference type="EMBL" id="MDL0088167.1"/>
    </source>
</evidence>
<name>A0ABT7HMM6_9BACT</name>
<gene>
    <name evidence="1" type="ORF">NYG85_02085</name>
</gene>
<accession>A0ABT7HMM6</accession>
<sequence>MSLNLTTIKDLNSLDSKGVILVALEIFLPSGEVIRVVANNENITFKGYEFIAFPFNISEITTAKGEIPKFTLNIDNTSRAMQRYILEYDEYVKRSGSQNVAIEAKAYVLNTLDLNSAILEEFFELSDFSSNSKFVTFNLGTQSLFNLSYPPRKMYKDFCSFKFKDECCGYKGSDTTCDKSLNDCRLKNNSVRFGGFLGISGGYKK</sequence>
<comment type="caution">
    <text evidence="1">The sequence shown here is derived from an EMBL/GenBank/DDBJ whole genome shotgun (WGS) entry which is preliminary data.</text>
</comment>
<dbReference type="InterPro" id="IPR006487">
    <property type="entry name" value="Phage_lambda_L"/>
</dbReference>